<organism evidence="3 4">
    <name type="scientific">Coniochaeta ligniaria NRRL 30616</name>
    <dbReference type="NCBI Taxonomy" id="1408157"/>
    <lineage>
        <taxon>Eukaryota</taxon>
        <taxon>Fungi</taxon>
        <taxon>Dikarya</taxon>
        <taxon>Ascomycota</taxon>
        <taxon>Pezizomycotina</taxon>
        <taxon>Sordariomycetes</taxon>
        <taxon>Sordariomycetidae</taxon>
        <taxon>Coniochaetales</taxon>
        <taxon>Coniochaetaceae</taxon>
        <taxon>Coniochaeta</taxon>
    </lineage>
</organism>
<gene>
    <name evidence="3" type="ORF">CONLIGDRAFT_482321</name>
</gene>
<feature type="transmembrane region" description="Helical" evidence="2">
    <location>
        <begin position="244"/>
        <end position="263"/>
    </location>
</feature>
<dbReference type="PANTHER" id="PTHR35394:SF5">
    <property type="entry name" value="DUF3176 DOMAIN-CONTAINING PROTEIN"/>
    <property type="match status" value="1"/>
</dbReference>
<evidence type="ECO:0000313" key="3">
    <source>
        <dbReference type="EMBL" id="OIW26634.1"/>
    </source>
</evidence>
<keyword evidence="2" id="KW-0472">Membrane</keyword>
<dbReference type="Proteomes" id="UP000182658">
    <property type="component" value="Unassembled WGS sequence"/>
</dbReference>
<feature type="compositionally biased region" description="Polar residues" evidence="1">
    <location>
        <begin position="38"/>
        <end position="50"/>
    </location>
</feature>
<feature type="compositionally biased region" description="Polar residues" evidence="1">
    <location>
        <begin position="74"/>
        <end position="85"/>
    </location>
</feature>
<dbReference type="PANTHER" id="PTHR35394">
    <property type="entry name" value="DUF3176 DOMAIN-CONTAINING PROTEIN"/>
    <property type="match status" value="1"/>
</dbReference>
<dbReference type="STRING" id="1408157.A0A1J7JGA7"/>
<evidence type="ECO:0000313" key="4">
    <source>
        <dbReference type="Proteomes" id="UP000182658"/>
    </source>
</evidence>
<dbReference type="InParanoid" id="A0A1J7JGA7"/>
<dbReference type="OrthoDB" id="5376804at2759"/>
<accession>A0A1J7JGA7</accession>
<sequence length="711" mass="77756">MEYRSLTPDSLEMVESPDPQAGSQQFVDRHSGLVSPLEASTYTSLHTSRSVPPYNHDTPMLSSSPSSAAGRVRQTATSYEATSLLSHDAHPQQAASPPDIAHNASADSTSLQGKHGAPKPPREDATKKPRCRPKPVPSWWWWEITAAALSIVCMSLILVLLMKISNISLSDWPLPIQPNSLIAVLTTVGKASLLVPVAACISQLKWRHFQQRQDHLQTMQLFDDASRGPWGSAVMLLSVRTRAVLAWAFAFVTVAALGIDPTAQQILEFPSRTVELKNVTARIGVATDYSSKGYLEGDICKSASCCTNLLIGVRTKHTAATTVVPNPDLLKLQSSMVNGASGQVPAPNFVCPSPATTCNWDRFTTLGLCSSFQNLTDVATANCTGNTFYRLDCTYDFPGRREDSEPPVTMYYNQVGTTNSPPTSLFSSIASDLHDGDDVSGSYVGLTAVRVTNNDMDDMDGTTPPQTELLRSTWFWCSHTFHNVTAAQGLLSYEAMESQKLNFLSVVTSSDGRDNQVYNAPNSTDTGAQYNITTNSELHLFHYFTTLLTRGVNQSALPQWNYGDPQTEDLDLGYFLYTSDLANVTADLATTVTNQIRSSSPGDNAKATMFAGRAYLTETYIRVRWAWLILPFATTALGAVLLALAILVSWKQPVLHSSVFPYVAYHFDDTVGDELRELKPESAENMSLAARGLCVKLVRDSEGRMAFVRMN</sequence>
<protein>
    <submittedName>
        <fullName evidence="3">Uncharacterized protein</fullName>
    </submittedName>
</protein>
<feature type="transmembrane region" description="Helical" evidence="2">
    <location>
        <begin position="181"/>
        <end position="202"/>
    </location>
</feature>
<keyword evidence="4" id="KW-1185">Reference proteome</keyword>
<keyword evidence="2" id="KW-0812">Transmembrane</keyword>
<feature type="transmembrane region" description="Helical" evidence="2">
    <location>
        <begin position="139"/>
        <end position="161"/>
    </location>
</feature>
<dbReference type="AlphaFoldDB" id="A0A1J7JGA7"/>
<evidence type="ECO:0000256" key="1">
    <source>
        <dbReference type="SAM" id="MobiDB-lite"/>
    </source>
</evidence>
<evidence type="ECO:0000256" key="2">
    <source>
        <dbReference type="SAM" id="Phobius"/>
    </source>
</evidence>
<feature type="region of interest" description="Disordered" evidence="1">
    <location>
        <begin position="1"/>
        <end position="132"/>
    </location>
</feature>
<dbReference type="EMBL" id="KV875100">
    <property type="protein sequence ID" value="OIW26634.1"/>
    <property type="molecule type" value="Genomic_DNA"/>
</dbReference>
<reference evidence="3 4" key="1">
    <citation type="submission" date="2016-10" db="EMBL/GenBank/DDBJ databases">
        <title>Draft genome sequence of Coniochaeta ligniaria NRRL30616, a lignocellulolytic fungus for bioabatement of inhibitors in plant biomass hydrolysates.</title>
        <authorList>
            <consortium name="DOE Joint Genome Institute"/>
            <person name="Jimenez D.J."/>
            <person name="Hector R.E."/>
            <person name="Riley R."/>
            <person name="Sun H."/>
            <person name="Grigoriev I.V."/>
            <person name="Van Elsas J.D."/>
            <person name="Nichols N.N."/>
        </authorList>
    </citation>
    <scope>NUCLEOTIDE SEQUENCE [LARGE SCALE GENOMIC DNA]</scope>
    <source>
        <strain evidence="3 4">NRRL 30616</strain>
    </source>
</reference>
<name>A0A1J7JGA7_9PEZI</name>
<proteinExistence type="predicted"/>
<keyword evidence="2" id="KW-1133">Transmembrane helix</keyword>
<feature type="transmembrane region" description="Helical" evidence="2">
    <location>
        <begin position="625"/>
        <end position="648"/>
    </location>
</feature>
<dbReference type="InterPro" id="IPR021514">
    <property type="entry name" value="DUF3176"/>
</dbReference>
<dbReference type="Pfam" id="PF11374">
    <property type="entry name" value="DUF3176"/>
    <property type="match status" value="1"/>
</dbReference>